<dbReference type="RefSeq" id="WP_067490968.1">
    <property type="nucleotide sequence ID" value="NZ_SNXK01000002.1"/>
</dbReference>
<dbReference type="AlphaFoldDB" id="A0A4R6PNX4"/>
<sequence>MSTTNVDVLGIDKQSQNFEQVHGVLQAAINNIDDEVRALVPSLWEGDAANAFVRLMDRYQEKAARQQALLMEASGLLNSSSKKFAANDEDGSSKLSAAGSSLDLP</sequence>
<comment type="similarity">
    <text evidence="1">Belongs to the WXG100 family.</text>
</comment>
<dbReference type="Pfam" id="PF06013">
    <property type="entry name" value="WXG100"/>
    <property type="match status" value="1"/>
</dbReference>
<dbReference type="NCBIfam" id="TIGR03930">
    <property type="entry name" value="WXG100_ESAT6"/>
    <property type="match status" value="1"/>
</dbReference>
<comment type="caution">
    <text evidence="3">The sequence shown here is derived from an EMBL/GenBank/DDBJ whole genome shotgun (WGS) entry which is preliminary data.</text>
</comment>
<evidence type="ECO:0000313" key="3">
    <source>
        <dbReference type="EMBL" id="TDP39818.1"/>
    </source>
</evidence>
<name>A0A4R6PNX4_NOCIG</name>
<dbReference type="SUPFAM" id="SSF140453">
    <property type="entry name" value="EsxAB dimer-like"/>
    <property type="match status" value="1"/>
</dbReference>
<organism evidence="3 4">
    <name type="scientific">Nocardia ignorata</name>
    <dbReference type="NCBI Taxonomy" id="145285"/>
    <lineage>
        <taxon>Bacteria</taxon>
        <taxon>Bacillati</taxon>
        <taxon>Actinomycetota</taxon>
        <taxon>Actinomycetes</taxon>
        <taxon>Mycobacteriales</taxon>
        <taxon>Nocardiaceae</taxon>
        <taxon>Nocardia</taxon>
    </lineage>
</organism>
<feature type="region of interest" description="Disordered" evidence="2">
    <location>
        <begin position="83"/>
        <end position="105"/>
    </location>
</feature>
<evidence type="ECO:0000313" key="4">
    <source>
        <dbReference type="Proteomes" id="UP000295087"/>
    </source>
</evidence>
<feature type="compositionally biased region" description="Low complexity" evidence="2">
    <location>
        <begin position="93"/>
        <end position="105"/>
    </location>
</feature>
<evidence type="ECO:0000256" key="2">
    <source>
        <dbReference type="SAM" id="MobiDB-lite"/>
    </source>
</evidence>
<dbReference type="InterPro" id="IPR036689">
    <property type="entry name" value="ESAT-6-like_sf"/>
</dbReference>
<reference evidence="3 4" key="1">
    <citation type="submission" date="2019-03" db="EMBL/GenBank/DDBJ databases">
        <title>Genomic Encyclopedia of Type Strains, Phase IV (KMG-IV): sequencing the most valuable type-strain genomes for metagenomic binning, comparative biology and taxonomic classification.</title>
        <authorList>
            <person name="Goeker M."/>
        </authorList>
    </citation>
    <scope>NUCLEOTIDE SEQUENCE [LARGE SCALE GENOMIC DNA]</scope>
    <source>
        <strain evidence="3 4">DSM 44496</strain>
    </source>
</reference>
<protein>
    <recommendedName>
        <fullName evidence="1">ESAT-6-like protein</fullName>
    </recommendedName>
</protein>
<accession>A0A4R6PNX4</accession>
<dbReference type="Proteomes" id="UP000295087">
    <property type="component" value="Unassembled WGS sequence"/>
</dbReference>
<gene>
    <name evidence="3" type="ORF">DFR75_102537</name>
</gene>
<dbReference type="EMBL" id="SNXK01000002">
    <property type="protein sequence ID" value="TDP39818.1"/>
    <property type="molecule type" value="Genomic_DNA"/>
</dbReference>
<evidence type="ECO:0000256" key="1">
    <source>
        <dbReference type="RuleBase" id="RU362001"/>
    </source>
</evidence>
<dbReference type="InterPro" id="IPR010310">
    <property type="entry name" value="T7SS_ESAT-6-like"/>
</dbReference>
<proteinExistence type="inferred from homology"/>
<keyword evidence="4" id="KW-1185">Reference proteome</keyword>
<dbReference type="Gene3D" id="1.10.287.1060">
    <property type="entry name" value="ESAT-6-like"/>
    <property type="match status" value="1"/>
</dbReference>